<dbReference type="EMBL" id="SNWP01000011">
    <property type="protein sequence ID" value="TDO26411.1"/>
    <property type="molecule type" value="Genomic_DNA"/>
</dbReference>
<feature type="signal peptide" evidence="1">
    <location>
        <begin position="1"/>
        <end position="19"/>
    </location>
</feature>
<proteinExistence type="predicted"/>
<comment type="caution">
    <text evidence="2">The sequence shown here is derived from an EMBL/GenBank/DDBJ whole genome shotgun (WGS) entry which is preliminary data.</text>
</comment>
<evidence type="ECO:0000313" key="3">
    <source>
        <dbReference type="Proteomes" id="UP000295741"/>
    </source>
</evidence>
<keyword evidence="3" id="KW-1185">Reference proteome</keyword>
<evidence type="ECO:0000313" key="2">
    <source>
        <dbReference type="EMBL" id="TDO26411.1"/>
    </source>
</evidence>
<gene>
    <name evidence="2" type="ORF">BC659_1717</name>
</gene>
<dbReference type="AlphaFoldDB" id="A0A4R6IVL9"/>
<keyword evidence="1" id="KW-0732">Signal</keyword>
<accession>A0A4R6IVL9</accession>
<sequence length="451" mass="51317">MRKFSLFIISIFCLLSATAQQNVILEQVRTFSMMGPMMSYFSMADTRSVFIKQLNEQLLAKKNASINDTALRILPIENLKLNANTSIYFTNADTSTLHLYIDIYEYDPYTFYSSQPQYLSDSLVFRRAKSILQLGVLFVNHQKKILSNDVLTICVSTGNGNGFGIIPTNLAATPKGFTDILNLGIGRLLDEQNMTDMIEIKAPPPFYADNFILPEISKYPIIQTKTQKDIFSYQRHSESEMLRFGDHFYEELIAKGKNKNIGENTPIANVINATGNQNKSDFVQLRQECRDVIRDKNYTLKLITEINPDFNFLSQADVFTQFLPGPVHVLLKDNDTIARFSIHKNIGVPEKKIFLNKISNGYDSSSVITIEGISTPRNILLEYQIKGFLGNQAFVIHCADRNSLKLIRLDEKEIAIAKGKYLPERIAIFDASLETEKLNQLLMIAFCRFYP</sequence>
<name>A0A4R6IVL9_9BACT</name>
<protein>
    <submittedName>
        <fullName evidence="2">Uncharacterized protein</fullName>
    </submittedName>
</protein>
<organism evidence="2 3">
    <name type="scientific">Sediminibacterium goheungense</name>
    <dbReference type="NCBI Taxonomy" id="1086393"/>
    <lineage>
        <taxon>Bacteria</taxon>
        <taxon>Pseudomonadati</taxon>
        <taxon>Bacteroidota</taxon>
        <taxon>Chitinophagia</taxon>
        <taxon>Chitinophagales</taxon>
        <taxon>Chitinophagaceae</taxon>
        <taxon>Sediminibacterium</taxon>
    </lineage>
</organism>
<dbReference type="Proteomes" id="UP000295741">
    <property type="component" value="Unassembled WGS sequence"/>
</dbReference>
<feature type="chain" id="PRO_5020366119" evidence="1">
    <location>
        <begin position="20"/>
        <end position="451"/>
    </location>
</feature>
<dbReference type="RefSeq" id="WP_133474262.1">
    <property type="nucleotide sequence ID" value="NZ_SNWP01000011.1"/>
</dbReference>
<reference evidence="2 3" key="1">
    <citation type="submission" date="2019-03" db="EMBL/GenBank/DDBJ databases">
        <title>Genomic Encyclopedia of Archaeal and Bacterial Type Strains, Phase II (KMG-II): from individual species to whole genera.</title>
        <authorList>
            <person name="Goeker M."/>
        </authorList>
    </citation>
    <scope>NUCLEOTIDE SEQUENCE [LARGE SCALE GENOMIC DNA]</scope>
    <source>
        <strain evidence="2 3">DSM 28323</strain>
    </source>
</reference>
<evidence type="ECO:0000256" key="1">
    <source>
        <dbReference type="SAM" id="SignalP"/>
    </source>
</evidence>
<dbReference type="OrthoDB" id="617987at2"/>